<comment type="catalytic activity">
    <reaction evidence="1">
        <text>a phosphate monoester + H2O = an alcohol + phosphate</text>
        <dbReference type="Rhea" id="RHEA:15017"/>
        <dbReference type="ChEBI" id="CHEBI:15377"/>
        <dbReference type="ChEBI" id="CHEBI:30879"/>
        <dbReference type="ChEBI" id="CHEBI:43474"/>
        <dbReference type="ChEBI" id="CHEBI:67140"/>
        <dbReference type="EC" id="3.1.3.2"/>
    </reaction>
</comment>
<dbReference type="Gene3D" id="3.40.50.1240">
    <property type="entry name" value="Phosphoglycerate mutase-like"/>
    <property type="match status" value="1"/>
</dbReference>
<protein>
    <recommendedName>
        <fullName evidence="6">Acid phosphatase</fullName>
    </recommendedName>
</protein>
<dbReference type="CDD" id="cd07061">
    <property type="entry name" value="HP_HAP_like"/>
    <property type="match status" value="1"/>
</dbReference>
<dbReference type="SUPFAM" id="SSF53254">
    <property type="entry name" value="Phosphoglycerate mutase-like"/>
    <property type="match status" value="1"/>
</dbReference>
<dbReference type="GO" id="GO:0003993">
    <property type="term" value="F:acid phosphatase activity"/>
    <property type="evidence" value="ECO:0007669"/>
    <property type="project" value="UniProtKB-EC"/>
</dbReference>
<dbReference type="PANTHER" id="PTHR11567:SF205">
    <property type="entry name" value="GH28721P-RELATED"/>
    <property type="match status" value="1"/>
</dbReference>
<evidence type="ECO:0000256" key="3">
    <source>
        <dbReference type="SAM" id="SignalP"/>
    </source>
</evidence>
<evidence type="ECO:0008006" key="6">
    <source>
        <dbReference type="Google" id="ProtNLM"/>
    </source>
</evidence>
<dbReference type="InterPro" id="IPR029033">
    <property type="entry name" value="His_PPase_superfam"/>
</dbReference>
<dbReference type="OrthoDB" id="5821688at2759"/>
<evidence type="ECO:0000313" key="4">
    <source>
        <dbReference type="EMBL" id="CAG9820091.1"/>
    </source>
</evidence>
<dbReference type="Proteomes" id="UP001153737">
    <property type="component" value="Chromosome 3"/>
</dbReference>
<gene>
    <name evidence="4" type="ORF">PHAECO_LOCUS7485</name>
</gene>
<keyword evidence="3" id="KW-0732">Signal</keyword>
<accession>A0A9N9X368</accession>
<keyword evidence="5" id="KW-1185">Reference proteome</keyword>
<evidence type="ECO:0000256" key="1">
    <source>
        <dbReference type="ARBA" id="ARBA00000032"/>
    </source>
</evidence>
<dbReference type="InterPro" id="IPR033379">
    <property type="entry name" value="Acid_Pase_AS"/>
</dbReference>
<reference evidence="4" key="2">
    <citation type="submission" date="2022-10" db="EMBL/GenBank/DDBJ databases">
        <authorList>
            <consortium name="ENA_rothamsted_submissions"/>
            <consortium name="culmorum"/>
            <person name="King R."/>
        </authorList>
    </citation>
    <scope>NUCLEOTIDE SEQUENCE</scope>
</reference>
<evidence type="ECO:0000313" key="5">
    <source>
        <dbReference type="Proteomes" id="UP001153737"/>
    </source>
</evidence>
<evidence type="ECO:0000256" key="2">
    <source>
        <dbReference type="ARBA" id="ARBA00005375"/>
    </source>
</evidence>
<feature type="signal peptide" evidence="3">
    <location>
        <begin position="1"/>
        <end position="19"/>
    </location>
</feature>
<dbReference type="EMBL" id="OU896709">
    <property type="protein sequence ID" value="CAG9820091.1"/>
    <property type="molecule type" value="Genomic_DNA"/>
</dbReference>
<sequence length="379" mass="43361">MKLPVFVVFLFIGFSTLQASGENGKTLQFVHVVMRHGVRTPASTYPNDPYINNSFYPTGWGQITNEGKMQLFNVGKYLRERYGNFLGNHYSPEEYYTQSTGVDRTKVSMQLVNAGLWPPQGDQRWGPLDWQPVPITAEKLEEDMLLLVRKPCPQYHIEKQRIMKSPEVQNMFKQYETLFKELTNITGQNTTDFDGVQDIYSTLLAEERSNLTLPEWTKGYYPDKMYYPTVKSFVLNAFNDKMNRYIGGVLLKKLIEDWSAKAAGTIKPSARKAILYGGHDGTIVNLLSTLKVWDEQFPGYAITILFELYKDNATSDYGVEIYLRNSTEVPPFKLTIPGCDSFCPLTKLKELTKNVIPQNWEEECKTDIKDFVVPELGGP</sequence>
<organism evidence="4 5">
    <name type="scientific">Phaedon cochleariae</name>
    <name type="common">Mustard beetle</name>
    <dbReference type="NCBI Taxonomy" id="80249"/>
    <lineage>
        <taxon>Eukaryota</taxon>
        <taxon>Metazoa</taxon>
        <taxon>Ecdysozoa</taxon>
        <taxon>Arthropoda</taxon>
        <taxon>Hexapoda</taxon>
        <taxon>Insecta</taxon>
        <taxon>Pterygota</taxon>
        <taxon>Neoptera</taxon>
        <taxon>Endopterygota</taxon>
        <taxon>Coleoptera</taxon>
        <taxon>Polyphaga</taxon>
        <taxon>Cucujiformia</taxon>
        <taxon>Chrysomeloidea</taxon>
        <taxon>Chrysomelidae</taxon>
        <taxon>Chrysomelinae</taxon>
        <taxon>Chrysomelini</taxon>
        <taxon>Phaedon</taxon>
    </lineage>
</organism>
<dbReference type="PROSITE" id="PS00616">
    <property type="entry name" value="HIS_ACID_PHOSPHAT_1"/>
    <property type="match status" value="1"/>
</dbReference>
<dbReference type="InterPro" id="IPR000560">
    <property type="entry name" value="His_Pase_clade-2"/>
</dbReference>
<reference evidence="4" key="1">
    <citation type="submission" date="2022-01" db="EMBL/GenBank/DDBJ databases">
        <authorList>
            <person name="King R."/>
        </authorList>
    </citation>
    <scope>NUCLEOTIDE SEQUENCE</scope>
</reference>
<dbReference type="PANTHER" id="PTHR11567">
    <property type="entry name" value="ACID PHOSPHATASE-RELATED"/>
    <property type="match status" value="1"/>
</dbReference>
<dbReference type="InterPro" id="IPR050645">
    <property type="entry name" value="Histidine_acid_phosphatase"/>
</dbReference>
<comment type="similarity">
    <text evidence="2">Belongs to the histidine acid phosphatase family.</text>
</comment>
<dbReference type="Pfam" id="PF00328">
    <property type="entry name" value="His_Phos_2"/>
    <property type="match status" value="1"/>
</dbReference>
<proteinExistence type="inferred from homology"/>
<feature type="chain" id="PRO_5040133000" description="Acid phosphatase" evidence="3">
    <location>
        <begin position="20"/>
        <end position="379"/>
    </location>
</feature>
<name>A0A9N9X368_PHACE</name>
<dbReference type="AlphaFoldDB" id="A0A9N9X368"/>